<reference evidence="1 2" key="1">
    <citation type="journal article" date="2014" name="Genome Announc.">
        <title>Draft Genome Sequence of Paenibacillus pini JCM 16418T, Isolated from the Rhizosphere of Pine Tree.</title>
        <authorList>
            <person name="Yuki M."/>
            <person name="Oshima K."/>
            <person name="Suda W."/>
            <person name="Oshida Y."/>
            <person name="Kitamura K."/>
            <person name="Iida Y."/>
            <person name="Hattori M."/>
            <person name="Ohkuma M."/>
        </authorList>
    </citation>
    <scope>NUCLEOTIDE SEQUENCE [LARGE SCALE GENOMIC DNA]</scope>
    <source>
        <strain evidence="1 2">JCM 16418</strain>
    </source>
</reference>
<dbReference type="AlphaFoldDB" id="W7YDS6"/>
<proteinExistence type="predicted"/>
<sequence length="146" mass="17179">MSLYRFIGSEQPLPEVGIVKMKVKDIKTLKNVPLGPWDEMDDDVEIWYGEEEEAINITLCASPPDGLEEYINMKFVYWLECRIPKDIQQVYQYIEEQVPDGILIELWSICFGEGVQEITNMLFKKNELTVRDLEFLDYENCCIRIE</sequence>
<organism evidence="1 2">
    <name type="scientific">Paenibacillus pini JCM 16418</name>
    <dbReference type="NCBI Taxonomy" id="1236976"/>
    <lineage>
        <taxon>Bacteria</taxon>
        <taxon>Bacillati</taxon>
        <taxon>Bacillota</taxon>
        <taxon>Bacilli</taxon>
        <taxon>Bacillales</taxon>
        <taxon>Paenibacillaceae</taxon>
        <taxon>Paenibacillus</taxon>
    </lineage>
</organism>
<evidence type="ECO:0000313" key="1">
    <source>
        <dbReference type="EMBL" id="GAF06617.1"/>
    </source>
</evidence>
<dbReference type="EMBL" id="BAVZ01000001">
    <property type="protein sequence ID" value="GAF06617.1"/>
    <property type="molecule type" value="Genomic_DNA"/>
</dbReference>
<dbReference type="STRING" id="1236976.JCM16418_587"/>
<name>W7YDS6_9BACL</name>
<keyword evidence="2" id="KW-1185">Reference proteome</keyword>
<dbReference type="Proteomes" id="UP000019364">
    <property type="component" value="Unassembled WGS sequence"/>
</dbReference>
<accession>W7YDS6</accession>
<comment type="caution">
    <text evidence="1">The sequence shown here is derived from an EMBL/GenBank/DDBJ whole genome shotgun (WGS) entry which is preliminary data.</text>
</comment>
<protein>
    <submittedName>
        <fullName evidence="1">Uncharacterized protein</fullName>
    </submittedName>
</protein>
<evidence type="ECO:0000313" key="2">
    <source>
        <dbReference type="Proteomes" id="UP000019364"/>
    </source>
</evidence>
<gene>
    <name evidence="1" type="ORF">JCM16418_587</name>
</gene>